<sequence>MTPAERARWLRAAAQWLPTVPALAGTAGAPFVAGVLEQLARAQAAPLTFRQLGPARWLIGTDSPAEFEADLMGLRAAWTAIDAGRGQTVMASDFAAPGARQPANVVRAAIRETAAPWVERETGSWDLAAALRSITIERGALRYRPVHGARAIITR</sequence>
<name>A0A480ATC8_9BURK</name>
<reference evidence="3" key="1">
    <citation type="submission" date="2019-03" db="EMBL/GenBank/DDBJ databases">
        <title>Aquabacterium pictum sp.nov., the first bacteriochlorophyll a-containing freshwater bacterium in the genus Aquabacterium of the class Betaproteobacteria.</title>
        <authorList>
            <person name="Hirose S."/>
            <person name="Tank M."/>
            <person name="Hara E."/>
            <person name="Tamaki H."/>
            <person name="Takaichi S."/>
            <person name="Haruta S."/>
            <person name="Hanada S."/>
        </authorList>
    </citation>
    <scope>NUCLEOTIDE SEQUENCE [LARGE SCALE GENOMIC DNA]</scope>
    <source>
        <strain evidence="3">W35</strain>
    </source>
</reference>
<organism evidence="2 3">
    <name type="scientific">Pseudaquabacterium pictum</name>
    <dbReference type="NCBI Taxonomy" id="2315236"/>
    <lineage>
        <taxon>Bacteria</taxon>
        <taxon>Pseudomonadati</taxon>
        <taxon>Pseudomonadota</taxon>
        <taxon>Betaproteobacteria</taxon>
        <taxon>Burkholderiales</taxon>
        <taxon>Sphaerotilaceae</taxon>
        <taxon>Pseudaquabacterium</taxon>
    </lineage>
</organism>
<keyword evidence="3" id="KW-1185">Reference proteome</keyword>
<dbReference type="AlphaFoldDB" id="A0A480ATC8"/>
<keyword evidence="1" id="KW-0732">Signal</keyword>
<gene>
    <name evidence="2" type="ORF">AQPW35_40300</name>
</gene>
<protein>
    <submittedName>
        <fullName evidence="2">Uncharacterized protein</fullName>
    </submittedName>
</protein>
<dbReference type="Proteomes" id="UP000301751">
    <property type="component" value="Unassembled WGS sequence"/>
</dbReference>
<dbReference type="EMBL" id="BJCL01000012">
    <property type="protein sequence ID" value="GCL64949.1"/>
    <property type="molecule type" value="Genomic_DNA"/>
</dbReference>
<feature type="chain" id="PRO_5019726607" evidence="1">
    <location>
        <begin position="25"/>
        <end position="155"/>
    </location>
</feature>
<dbReference type="RefSeq" id="WP_137734663.1">
    <property type="nucleotide sequence ID" value="NZ_BJCL01000012.1"/>
</dbReference>
<evidence type="ECO:0000256" key="1">
    <source>
        <dbReference type="SAM" id="SignalP"/>
    </source>
</evidence>
<accession>A0A480ATC8</accession>
<evidence type="ECO:0000313" key="2">
    <source>
        <dbReference type="EMBL" id="GCL64949.1"/>
    </source>
</evidence>
<comment type="caution">
    <text evidence="2">The sequence shown here is derived from an EMBL/GenBank/DDBJ whole genome shotgun (WGS) entry which is preliminary data.</text>
</comment>
<feature type="signal peptide" evidence="1">
    <location>
        <begin position="1"/>
        <end position="24"/>
    </location>
</feature>
<proteinExistence type="predicted"/>
<evidence type="ECO:0000313" key="3">
    <source>
        <dbReference type="Proteomes" id="UP000301751"/>
    </source>
</evidence>